<organism evidence="2 3">
    <name type="scientific">Clupea harengus</name>
    <name type="common">Atlantic herring</name>
    <dbReference type="NCBI Taxonomy" id="7950"/>
    <lineage>
        <taxon>Eukaryota</taxon>
        <taxon>Metazoa</taxon>
        <taxon>Chordata</taxon>
        <taxon>Craniata</taxon>
        <taxon>Vertebrata</taxon>
        <taxon>Euteleostomi</taxon>
        <taxon>Actinopterygii</taxon>
        <taxon>Neopterygii</taxon>
        <taxon>Teleostei</taxon>
        <taxon>Clupei</taxon>
        <taxon>Clupeiformes</taxon>
        <taxon>Clupeoidei</taxon>
        <taxon>Clupeidae</taxon>
        <taxon>Clupea</taxon>
    </lineage>
</organism>
<feature type="transmembrane region" description="Helical" evidence="1">
    <location>
        <begin position="28"/>
        <end position="49"/>
    </location>
</feature>
<dbReference type="PANTHER" id="PTHR28613:SF9">
    <property type="entry name" value="TRANSMEMBRANE PROTEIN 238"/>
    <property type="match status" value="1"/>
</dbReference>
<dbReference type="AlphaFoldDB" id="A0A8M1K4U3"/>
<keyword evidence="1" id="KW-0812">Transmembrane</keyword>
<sequence>MAGGGNKPNPNSLDMEPVFRGLGRCSCAFWLAVSFDIFGLIILLLGVFLDVFFYDFLIYAGAIIIFMSLIWWMFWYVGNIEVAPEDLEDDVGLLKKGRGLAGVARRFSSRLSNGISRSFRRKGAAQGHSGVTRTKTGRSTLQVTQQVPVTIPMSSQENVHTVSAAIEGDVPVAHNTTETSAI</sequence>
<dbReference type="KEGG" id="char:122128591"/>
<dbReference type="PANTHER" id="PTHR28613">
    <property type="entry name" value="SI:CH211-232M10.4-RELATED"/>
    <property type="match status" value="1"/>
</dbReference>
<name>A0A8M1K4U3_CLUHA</name>
<proteinExistence type="predicted"/>
<keyword evidence="2" id="KW-1185">Reference proteome</keyword>
<dbReference type="GeneID" id="122128591"/>
<keyword evidence="1" id="KW-0472">Membrane</keyword>
<dbReference type="RefSeq" id="XP_042558816.1">
    <property type="nucleotide sequence ID" value="XM_042702882.1"/>
</dbReference>
<dbReference type="Proteomes" id="UP000515152">
    <property type="component" value="Chromosome 1"/>
</dbReference>
<evidence type="ECO:0000313" key="2">
    <source>
        <dbReference type="Proteomes" id="UP000515152"/>
    </source>
</evidence>
<protein>
    <submittedName>
        <fullName evidence="3">Transmembrane protein 238-like</fullName>
    </submittedName>
</protein>
<keyword evidence="1" id="KW-1133">Transmembrane helix</keyword>
<accession>A0A8M1K4U3</accession>
<evidence type="ECO:0000256" key="1">
    <source>
        <dbReference type="SAM" id="Phobius"/>
    </source>
</evidence>
<feature type="transmembrane region" description="Helical" evidence="1">
    <location>
        <begin position="56"/>
        <end position="77"/>
    </location>
</feature>
<gene>
    <name evidence="3" type="primary">si:dkeyp-72e1.6</name>
</gene>
<dbReference type="Pfam" id="PF15125">
    <property type="entry name" value="TMEM238"/>
    <property type="match status" value="1"/>
</dbReference>
<dbReference type="InterPro" id="IPR029365">
    <property type="entry name" value="TMEM238"/>
</dbReference>
<evidence type="ECO:0000313" key="3">
    <source>
        <dbReference type="RefSeq" id="XP_042558816.1"/>
    </source>
</evidence>
<reference evidence="3" key="1">
    <citation type="submission" date="2025-08" db="UniProtKB">
        <authorList>
            <consortium name="RefSeq"/>
        </authorList>
    </citation>
    <scope>IDENTIFICATION</scope>
</reference>
<dbReference type="OrthoDB" id="9047238at2759"/>